<dbReference type="EMBL" id="LGST01000043">
    <property type="protein sequence ID" value="KND97134.1"/>
    <property type="molecule type" value="Genomic_DNA"/>
</dbReference>
<name>A0A0L0NT05_CANAR</name>
<reference evidence="2" key="1">
    <citation type="journal article" date="2015" name="BMC Genomics">
        <title>Draft genome of a commonly misdiagnosed multidrug resistant pathogen Candida auris.</title>
        <authorList>
            <person name="Chatterjee S."/>
            <person name="Alampalli S.V."/>
            <person name="Nageshan R.K."/>
            <person name="Chettiar S.T."/>
            <person name="Joshi S."/>
            <person name="Tatu U.S."/>
        </authorList>
    </citation>
    <scope>NUCLEOTIDE SEQUENCE [LARGE SCALE GENOMIC DNA]</scope>
    <source>
        <strain evidence="2">6684</strain>
    </source>
</reference>
<sequence length="39" mass="4640">MSRNLIEKGKIRASYFLDKHIQKKKRKARKKIVLALSLE</sequence>
<organism evidence="1 2">
    <name type="scientific">Candidozyma auris</name>
    <name type="common">Yeast</name>
    <name type="synonym">Candida auris</name>
    <dbReference type="NCBI Taxonomy" id="498019"/>
    <lineage>
        <taxon>Eukaryota</taxon>
        <taxon>Fungi</taxon>
        <taxon>Dikarya</taxon>
        <taxon>Ascomycota</taxon>
        <taxon>Saccharomycotina</taxon>
        <taxon>Pichiomycetes</taxon>
        <taxon>Metschnikowiaceae</taxon>
        <taxon>Candidozyma</taxon>
    </lineage>
</organism>
<comment type="caution">
    <text evidence="1">The sequence shown here is derived from an EMBL/GenBank/DDBJ whole genome shotgun (WGS) entry which is preliminary data.</text>
</comment>
<evidence type="ECO:0000313" key="1">
    <source>
        <dbReference type="EMBL" id="KND97134.1"/>
    </source>
</evidence>
<accession>A0A0L0NT05</accession>
<dbReference type="AlphaFoldDB" id="A0A0L0NT05"/>
<gene>
    <name evidence="1" type="ORF">QG37_06340</name>
</gene>
<dbReference type="Proteomes" id="UP000037122">
    <property type="component" value="Unassembled WGS sequence"/>
</dbReference>
<proteinExistence type="predicted"/>
<dbReference type="VEuPathDB" id="FungiDB:QG37_06340"/>
<protein>
    <submittedName>
        <fullName evidence="1">Uncharacterized protein</fullName>
    </submittedName>
</protein>
<evidence type="ECO:0000313" key="2">
    <source>
        <dbReference type="Proteomes" id="UP000037122"/>
    </source>
</evidence>